<protein>
    <submittedName>
        <fullName evidence="3">Site-specific integrase</fullName>
    </submittedName>
</protein>
<organism evidence="3 4">
    <name type="scientific">Asticcacaulis currens</name>
    <dbReference type="NCBI Taxonomy" id="2984210"/>
    <lineage>
        <taxon>Bacteria</taxon>
        <taxon>Pseudomonadati</taxon>
        <taxon>Pseudomonadota</taxon>
        <taxon>Alphaproteobacteria</taxon>
        <taxon>Caulobacterales</taxon>
        <taxon>Caulobacteraceae</taxon>
        <taxon>Asticcacaulis</taxon>
    </lineage>
</organism>
<dbReference type="InterPro" id="IPR013762">
    <property type="entry name" value="Integrase-like_cat_sf"/>
</dbReference>
<dbReference type="RefSeq" id="WP_272740994.1">
    <property type="nucleotide sequence ID" value="NZ_JAQQKW010000004.1"/>
</dbReference>
<dbReference type="PROSITE" id="PS51898">
    <property type="entry name" value="TYR_RECOMBINASE"/>
    <property type="match status" value="1"/>
</dbReference>
<evidence type="ECO:0000259" key="2">
    <source>
        <dbReference type="PROSITE" id="PS51898"/>
    </source>
</evidence>
<sequence length="378" mass="43176">MPRFWATVYCDVFKAARKPATLRRILSAIDRLCRFGEGMVPVHDIDQILTRLDIQALKNLMVGFLSHLRTTAQGHSVSADQTWRAAFDFVYDMLKILGVSSLEATRLHSELRELKNLYGQLSPAAPSRPRHITAVPASVISELYDILSLEGHRNPFRSVPEKKRNLLIFEILLRTGLRRGELLALGVDALQWEFDTQLGRTRFWLNVAQDHAEEDPRYLKGSLKTATSWRSIPVPVDLAHRIQHFVDYHRGQPNHPFLFTSNQRLPLSAPAVSLVLETVSRALSPEARTSLQIRGMSGVRPHDLRHTSVVARLQMFKNAGVPLDESIERLRPYYGWSPGSKMPFRYGRAYFETQFTEVWEEVFEDHLAALREIMGGDQ</sequence>
<gene>
    <name evidence="3" type="ORF">PQU94_08295</name>
</gene>
<dbReference type="CDD" id="cd00397">
    <property type="entry name" value="DNA_BRE_C"/>
    <property type="match status" value="1"/>
</dbReference>
<dbReference type="Pfam" id="PF00589">
    <property type="entry name" value="Phage_integrase"/>
    <property type="match status" value="1"/>
</dbReference>
<dbReference type="Gene3D" id="1.10.443.10">
    <property type="entry name" value="Intergrase catalytic core"/>
    <property type="match status" value="1"/>
</dbReference>
<comment type="caution">
    <text evidence="3">The sequence shown here is derived from an EMBL/GenBank/DDBJ whole genome shotgun (WGS) entry which is preliminary data.</text>
</comment>
<dbReference type="SUPFAM" id="SSF56349">
    <property type="entry name" value="DNA breaking-rejoining enzymes"/>
    <property type="match status" value="1"/>
</dbReference>
<dbReference type="EMBL" id="JAQQKW010000004">
    <property type="protein sequence ID" value="MDC7694278.1"/>
    <property type="molecule type" value="Genomic_DNA"/>
</dbReference>
<keyword evidence="1" id="KW-0233">DNA recombination</keyword>
<accession>A0ABT5IDM9</accession>
<dbReference type="InterPro" id="IPR002104">
    <property type="entry name" value="Integrase_catalytic"/>
</dbReference>
<name>A0ABT5IDM9_9CAUL</name>
<keyword evidence="4" id="KW-1185">Reference proteome</keyword>
<evidence type="ECO:0000256" key="1">
    <source>
        <dbReference type="ARBA" id="ARBA00023172"/>
    </source>
</evidence>
<dbReference type="InterPro" id="IPR011010">
    <property type="entry name" value="DNA_brk_join_enz"/>
</dbReference>
<feature type="domain" description="Tyr recombinase" evidence="2">
    <location>
        <begin position="142"/>
        <end position="360"/>
    </location>
</feature>
<reference evidence="3 4" key="1">
    <citation type="submission" date="2023-01" db="EMBL/GenBank/DDBJ databases">
        <title>Novel species of the genus Asticcacaulis isolated from rivers.</title>
        <authorList>
            <person name="Lu H."/>
        </authorList>
    </citation>
    <scope>NUCLEOTIDE SEQUENCE [LARGE SCALE GENOMIC DNA]</scope>
    <source>
        <strain evidence="3 4">DXS10W</strain>
    </source>
</reference>
<proteinExistence type="predicted"/>
<evidence type="ECO:0000313" key="3">
    <source>
        <dbReference type="EMBL" id="MDC7694278.1"/>
    </source>
</evidence>
<evidence type="ECO:0000313" key="4">
    <source>
        <dbReference type="Proteomes" id="UP001216595"/>
    </source>
</evidence>
<dbReference type="Proteomes" id="UP001216595">
    <property type="component" value="Unassembled WGS sequence"/>
</dbReference>